<feature type="compositionally biased region" description="Low complexity" evidence="1">
    <location>
        <begin position="99"/>
        <end position="109"/>
    </location>
</feature>
<protein>
    <submittedName>
        <fullName evidence="2">Uncharacterized protein</fullName>
    </submittedName>
</protein>
<gene>
    <name evidence="2" type="ORF">CALMAC_LOCUS15477</name>
</gene>
<organism evidence="2 3">
    <name type="scientific">Callosobruchus maculatus</name>
    <name type="common">Southern cowpea weevil</name>
    <name type="synonym">Pulse bruchid</name>
    <dbReference type="NCBI Taxonomy" id="64391"/>
    <lineage>
        <taxon>Eukaryota</taxon>
        <taxon>Metazoa</taxon>
        <taxon>Ecdysozoa</taxon>
        <taxon>Arthropoda</taxon>
        <taxon>Hexapoda</taxon>
        <taxon>Insecta</taxon>
        <taxon>Pterygota</taxon>
        <taxon>Neoptera</taxon>
        <taxon>Endopterygota</taxon>
        <taxon>Coleoptera</taxon>
        <taxon>Polyphaga</taxon>
        <taxon>Cucujiformia</taxon>
        <taxon>Chrysomeloidea</taxon>
        <taxon>Chrysomelidae</taxon>
        <taxon>Bruchinae</taxon>
        <taxon>Bruchini</taxon>
        <taxon>Callosobruchus</taxon>
    </lineage>
</organism>
<dbReference type="OrthoDB" id="6778994at2759"/>
<keyword evidence="3" id="KW-1185">Reference proteome</keyword>
<evidence type="ECO:0000256" key="1">
    <source>
        <dbReference type="SAM" id="MobiDB-lite"/>
    </source>
</evidence>
<evidence type="ECO:0000313" key="2">
    <source>
        <dbReference type="EMBL" id="VEN56624.1"/>
    </source>
</evidence>
<name>A0A653D8Z7_CALMS</name>
<feature type="non-terminal residue" evidence="2">
    <location>
        <position position="120"/>
    </location>
</feature>
<dbReference type="AlphaFoldDB" id="A0A653D8Z7"/>
<evidence type="ECO:0000313" key="3">
    <source>
        <dbReference type="Proteomes" id="UP000410492"/>
    </source>
</evidence>
<feature type="region of interest" description="Disordered" evidence="1">
    <location>
        <begin position="94"/>
        <end position="120"/>
    </location>
</feature>
<feature type="compositionally biased region" description="Polar residues" evidence="1">
    <location>
        <begin position="110"/>
        <end position="120"/>
    </location>
</feature>
<proteinExistence type="predicted"/>
<dbReference type="EMBL" id="CAACVG010010793">
    <property type="protein sequence ID" value="VEN56624.1"/>
    <property type="molecule type" value="Genomic_DNA"/>
</dbReference>
<dbReference type="Proteomes" id="UP000410492">
    <property type="component" value="Unassembled WGS sequence"/>
</dbReference>
<reference evidence="2 3" key="1">
    <citation type="submission" date="2019-01" db="EMBL/GenBank/DDBJ databases">
        <authorList>
            <person name="Sayadi A."/>
        </authorList>
    </citation>
    <scope>NUCLEOTIDE SEQUENCE [LARGE SCALE GENOMIC DNA]</scope>
</reference>
<sequence>MPSHHKCAVKDFQDRVSVRHRFPNPRKCMTIFKLWMNCAGNEILQHLNPIYLSTEQIIDQPRTSAMPPTQPVVKMPLIATTPTTAQQNLNQVEQIAKQSSNPSSSRSGSGFLNYNMTVSR</sequence>
<accession>A0A653D8Z7</accession>